<evidence type="ECO:0000256" key="1">
    <source>
        <dbReference type="SAM" id="Phobius"/>
    </source>
</evidence>
<dbReference type="Proteomes" id="UP000032427">
    <property type="component" value="Chromosome 2"/>
</dbReference>
<dbReference type="AlphaFoldDB" id="A0A090IAD5"/>
<gene>
    <name evidence="2" type="ORF">AWOD_II_0757</name>
</gene>
<dbReference type="STRING" id="80852.AWOD_II_0757"/>
<sequence>MKVGWFIFFFVVFWCSFIRFGIELLLPQIQAFQKLIYASIVLWLCLILACISVFLSAFSIPIVVWIFGLSVPNWLKPNRSNGVRKRDCFVSQLLLLIGYFARLIEPV</sequence>
<keyword evidence="1" id="KW-0812">Transmembrane</keyword>
<protein>
    <submittedName>
        <fullName evidence="2">Membrane protein</fullName>
    </submittedName>
</protein>
<evidence type="ECO:0000313" key="2">
    <source>
        <dbReference type="EMBL" id="CED57387.1"/>
    </source>
</evidence>
<dbReference type="KEGG" id="awd:AWOD_II_0757"/>
<reference evidence="3" key="1">
    <citation type="submission" date="2014-09" db="EMBL/GenBank/DDBJ databases">
        <authorList>
            <person name="Hjerde E."/>
        </authorList>
    </citation>
    <scope>NUCLEOTIDE SEQUENCE [LARGE SCALE GENOMIC DNA]</scope>
    <source>
        <strain evidence="3">06/09/139</strain>
    </source>
</reference>
<feature type="transmembrane region" description="Helical" evidence="1">
    <location>
        <begin position="35"/>
        <end position="68"/>
    </location>
</feature>
<keyword evidence="1" id="KW-0472">Membrane</keyword>
<dbReference type="HOGENOM" id="CLU_2204508_0_0_6"/>
<keyword evidence="1" id="KW-1133">Transmembrane helix</keyword>
<dbReference type="EMBL" id="LN554847">
    <property type="protein sequence ID" value="CED57387.1"/>
    <property type="molecule type" value="Genomic_DNA"/>
</dbReference>
<evidence type="ECO:0000313" key="3">
    <source>
        <dbReference type="Proteomes" id="UP000032427"/>
    </source>
</evidence>
<dbReference type="PATRIC" id="fig|80852.17.peg.3541"/>
<keyword evidence="3" id="KW-1185">Reference proteome</keyword>
<feature type="transmembrane region" description="Helical" evidence="1">
    <location>
        <begin position="6"/>
        <end position="26"/>
    </location>
</feature>
<proteinExistence type="predicted"/>
<name>A0A090IAD5_9GAMM</name>
<organism evidence="2 3">
    <name type="scientific">Aliivibrio wodanis</name>
    <dbReference type="NCBI Taxonomy" id="80852"/>
    <lineage>
        <taxon>Bacteria</taxon>
        <taxon>Pseudomonadati</taxon>
        <taxon>Pseudomonadota</taxon>
        <taxon>Gammaproteobacteria</taxon>
        <taxon>Vibrionales</taxon>
        <taxon>Vibrionaceae</taxon>
        <taxon>Aliivibrio</taxon>
    </lineage>
</organism>
<accession>A0A090IAD5</accession>